<evidence type="ECO:0000313" key="2">
    <source>
        <dbReference type="Proteomes" id="UP001199795"/>
    </source>
</evidence>
<accession>A0AAE3EPE4</accession>
<proteinExistence type="predicted"/>
<dbReference type="RefSeq" id="WP_237238964.1">
    <property type="nucleotide sequence ID" value="NZ_JAKKDU010000004.1"/>
</dbReference>
<dbReference type="AlphaFoldDB" id="A0AAE3EPE4"/>
<reference evidence="1" key="1">
    <citation type="submission" date="2022-01" db="EMBL/GenBank/DDBJ databases">
        <title>Draft genome sequence of Sabulilitoribacter arenilitoris KCTC 52401.</title>
        <authorList>
            <person name="Oh J.-S."/>
        </authorList>
    </citation>
    <scope>NUCLEOTIDE SEQUENCE</scope>
    <source>
        <strain evidence="1">HMF6543</strain>
    </source>
</reference>
<comment type="caution">
    <text evidence="1">The sequence shown here is derived from an EMBL/GenBank/DDBJ whole genome shotgun (WGS) entry which is preliminary data.</text>
</comment>
<name>A0AAE3EPE4_9FLAO</name>
<evidence type="ECO:0000313" key="1">
    <source>
        <dbReference type="EMBL" id="MCF7567615.1"/>
    </source>
</evidence>
<dbReference type="Proteomes" id="UP001199795">
    <property type="component" value="Unassembled WGS sequence"/>
</dbReference>
<protein>
    <submittedName>
        <fullName evidence="1">Uncharacterized protein</fullName>
    </submittedName>
</protein>
<sequence>MPLIPSTAQYIADKLNCSLPTRKIIDIIYNQAEVKLKPQPIPPPKLDNPSLFKQHTNSIKQQLTQMKLDRSSNNIISGHK</sequence>
<keyword evidence="2" id="KW-1185">Reference proteome</keyword>
<organism evidence="1 2">
    <name type="scientific">Wocania arenilitoris</name>
    <dbReference type="NCBI Taxonomy" id="2044858"/>
    <lineage>
        <taxon>Bacteria</taxon>
        <taxon>Pseudomonadati</taxon>
        <taxon>Bacteroidota</taxon>
        <taxon>Flavobacteriia</taxon>
        <taxon>Flavobacteriales</taxon>
        <taxon>Flavobacteriaceae</taxon>
        <taxon>Wocania</taxon>
    </lineage>
</organism>
<gene>
    <name evidence="1" type="ORF">L3X37_04450</name>
</gene>
<dbReference type="EMBL" id="JAKKDU010000004">
    <property type="protein sequence ID" value="MCF7567615.1"/>
    <property type="molecule type" value="Genomic_DNA"/>
</dbReference>